<organism evidence="1 2">
    <name type="scientific">Halohasta litorea</name>
    <dbReference type="NCBI Taxonomy" id="869891"/>
    <lineage>
        <taxon>Archaea</taxon>
        <taxon>Methanobacteriati</taxon>
        <taxon>Methanobacteriota</taxon>
        <taxon>Stenosarchaea group</taxon>
        <taxon>Halobacteria</taxon>
        <taxon>Halobacteriales</taxon>
        <taxon>Haloferacaceae</taxon>
        <taxon>Halohasta</taxon>
    </lineage>
</organism>
<dbReference type="InterPro" id="IPR050490">
    <property type="entry name" value="Bact_solute-bd_prot1"/>
</dbReference>
<sequence length="359" mass="40455">GRFDGFYLGLWPAANYHANGWVKDLHQYIDDASLTDRRWYQLQDYPESVLDQLTYEQRDLIAIPFGIETYGCLAYDEPTFQRLGLSEPTDFDSLLHAAKTIHESDHVDRYGICSRGSADPVSTANWATMFKSYGADWIDHRTGKATLNTDAGVESLQTYAELMGTYGPPDSGELNWLRANETYGNGRTGMVYHTPATAGVFSDEQYNRTKWLPPLLGPDGDRMASTWAWSLGISQFSSDPEAAWLFVQWATCRQMNLLLSTRQWQGHGSYGHARSNWIFDQPEYHRRGHADSWIDAHRQGIECVPSGRPPVPLDSPQNMTIMGEAAEAMNAAVTDRKSPQDALDDAAFNITDCLQRSHR</sequence>
<feature type="non-terminal residue" evidence="1">
    <location>
        <position position="1"/>
    </location>
</feature>
<gene>
    <name evidence="1" type="ORF">ACFSBW_19215</name>
</gene>
<dbReference type="Pfam" id="PF01547">
    <property type="entry name" value="SBP_bac_1"/>
    <property type="match status" value="1"/>
</dbReference>
<name>A0ABD6DCD4_9EURY</name>
<accession>A0ABD6DCD4</accession>
<evidence type="ECO:0000313" key="2">
    <source>
        <dbReference type="Proteomes" id="UP001597052"/>
    </source>
</evidence>
<dbReference type="Proteomes" id="UP001597052">
    <property type="component" value="Unassembled WGS sequence"/>
</dbReference>
<dbReference type="PANTHER" id="PTHR43649">
    <property type="entry name" value="ARABINOSE-BINDING PROTEIN-RELATED"/>
    <property type="match status" value="1"/>
</dbReference>
<dbReference type="EMBL" id="JBHUDM010000015">
    <property type="protein sequence ID" value="MFD1643974.1"/>
    <property type="molecule type" value="Genomic_DNA"/>
</dbReference>
<keyword evidence="2" id="KW-1185">Reference proteome</keyword>
<dbReference type="SUPFAM" id="SSF53850">
    <property type="entry name" value="Periplasmic binding protein-like II"/>
    <property type="match status" value="1"/>
</dbReference>
<comment type="caution">
    <text evidence="1">The sequence shown here is derived from an EMBL/GenBank/DDBJ whole genome shotgun (WGS) entry which is preliminary data.</text>
</comment>
<dbReference type="RefSeq" id="WP_379827735.1">
    <property type="nucleotide sequence ID" value="NZ_JBHUDM010000015.1"/>
</dbReference>
<proteinExistence type="predicted"/>
<reference evidence="1 2" key="1">
    <citation type="journal article" date="2019" name="Int. J. Syst. Evol. Microbiol.">
        <title>The Global Catalogue of Microorganisms (GCM) 10K type strain sequencing project: providing services to taxonomists for standard genome sequencing and annotation.</title>
        <authorList>
            <consortium name="The Broad Institute Genomics Platform"/>
            <consortium name="The Broad Institute Genome Sequencing Center for Infectious Disease"/>
            <person name="Wu L."/>
            <person name="Ma J."/>
        </authorList>
    </citation>
    <scope>NUCLEOTIDE SEQUENCE [LARGE SCALE GENOMIC DNA]</scope>
    <source>
        <strain evidence="1 2">CGMCC 1.10593</strain>
    </source>
</reference>
<dbReference type="Gene3D" id="3.40.190.10">
    <property type="entry name" value="Periplasmic binding protein-like II"/>
    <property type="match status" value="2"/>
</dbReference>
<evidence type="ECO:0000313" key="1">
    <source>
        <dbReference type="EMBL" id="MFD1643974.1"/>
    </source>
</evidence>
<protein>
    <submittedName>
        <fullName evidence="1">Extracellular solute-binding protein</fullName>
    </submittedName>
</protein>
<dbReference type="PANTHER" id="PTHR43649:SF12">
    <property type="entry name" value="DIACETYLCHITOBIOSE BINDING PROTEIN DASA"/>
    <property type="match status" value="1"/>
</dbReference>
<dbReference type="InterPro" id="IPR006059">
    <property type="entry name" value="SBP"/>
</dbReference>
<dbReference type="AlphaFoldDB" id="A0ABD6DCD4"/>